<accession>A0ABW1SMU5</accession>
<sequence length="95" mass="10763">MASNYFMDEKNQIRFTLSIADTAKALRTSYENINALIDLGLIKALKLSSLSVPLTEIQRFMDDNAGKDLKQTIEDEKQQIRLNGQIKAFALRKEG</sequence>
<proteinExistence type="predicted"/>
<evidence type="ECO:0000313" key="2">
    <source>
        <dbReference type="Proteomes" id="UP001596171"/>
    </source>
</evidence>
<dbReference type="RefSeq" id="WP_137616552.1">
    <property type="nucleotide sequence ID" value="NZ_BJDI01000010.1"/>
</dbReference>
<evidence type="ECO:0000313" key="1">
    <source>
        <dbReference type="EMBL" id="MFC6202599.1"/>
    </source>
</evidence>
<dbReference type="EMBL" id="JBHSSE010000024">
    <property type="protein sequence ID" value="MFC6202599.1"/>
    <property type="molecule type" value="Genomic_DNA"/>
</dbReference>
<organism evidence="1 2">
    <name type="scientific">Lactiplantibacillus nangangensis</name>
    <dbReference type="NCBI Taxonomy" id="2559917"/>
    <lineage>
        <taxon>Bacteria</taxon>
        <taxon>Bacillati</taxon>
        <taxon>Bacillota</taxon>
        <taxon>Bacilli</taxon>
        <taxon>Lactobacillales</taxon>
        <taxon>Lactobacillaceae</taxon>
        <taxon>Lactiplantibacillus</taxon>
    </lineage>
</organism>
<evidence type="ECO:0008006" key="3">
    <source>
        <dbReference type="Google" id="ProtNLM"/>
    </source>
</evidence>
<keyword evidence="2" id="KW-1185">Reference proteome</keyword>
<gene>
    <name evidence="1" type="ORF">ACFP1L_12070</name>
</gene>
<name>A0ABW1SMU5_9LACO</name>
<reference evidence="2" key="1">
    <citation type="journal article" date="2019" name="Int. J. Syst. Evol. Microbiol.">
        <title>The Global Catalogue of Microorganisms (GCM) 10K type strain sequencing project: providing services to taxonomists for standard genome sequencing and annotation.</title>
        <authorList>
            <consortium name="The Broad Institute Genomics Platform"/>
            <consortium name="The Broad Institute Genome Sequencing Center for Infectious Disease"/>
            <person name="Wu L."/>
            <person name="Ma J."/>
        </authorList>
    </citation>
    <scope>NUCLEOTIDE SEQUENCE [LARGE SCALE GENOMIC DNA]</scope>
    <source>
        <strain evidence="2">CCM 8930</strain>
    </source>
</reference>
<protein>
    <recommendedName>
        <fullName evidence="3">Helix-turn-helix domain-containing protein</fullName>
    </recommendedName>
</protein>
<comment type="caution">
    <text evidence="1">The sequence shown here is derived from an EMBL/GenBank/DDBJ whole genome shotgun (WGS) entry which is preliminary data.</text>
</comment>
<dbReference type="Proteomes" id="UP001596171">
    <property type="component" value="Unassembled WGS sequence"/>
</dbReference>